<dbReference type="SUPFAM" id="SSF55874">
    <property type="entry name" value="ATPase domain of HSP90 chaperone/DNA topoisomerase II/histidine kinase"/>
    <property type="match status" value="1"/>
</dbReference>
<evidence type="ECO:0000259" key="12">
    <source>
        <dbReference type="PROSITE" id="PS50109"/>
    </source>
</evidence>
<keyword evidence="15" id="KW-1185">Reference proteome</keyword>
<reference evidence="15" key="1">
    <citation type="submission" date="2016-11" db="EMBL/GenBank/DDBJ databases">
        <authorList>
            <person name="Varghese N."/>
            <person name="Submissions S."/>
        </authorList>
    </citation>
    <scope>NUCLEOTIDE SEQUENCE [LARGE SCALE GENOMIC DNA]</scope>
    <source>
        <strain evidence="15">DSM 27370</strain>
    </source>
</reference>
<evidence type="ECO:0000259" key="13">
    <source>
        <dbReference type="PROSITE" id="PS50885"/>
    </source>
</evidence>
<dbReference type="EC" id="2.7.13.3" evidence="3"/>
<dbReference type="PRINTS" id="PR00344">
    <property type="entry name" value="BCTRLSENSOR"/>
</dbReference>
<dbReference type="PROSITE" id="PS50885">
    <property type="entry name" value="HAMP"/>
    <property type="match status" value="1"/>
</dbReference>
<dbReference type="OrthoDB" id="594725at2"/>
<dbReference type="GO" id="GO:0005886">
    <property type="term" value="C:plasma membrane"/>
    <property type="evidence" value="ECO:0007669"/>
    <property type="project" value="TreeGrafter"/>
</dbReference>
<dbReference type="GO" id="GO:0000155">
    <property type="term" value="F:phosphorelay sensor kinase activity"/>
    <property type="evidence" value="ECO:0007669"/>
    <property type="project" value="InterPro"/>
</dbReference>
<keyword evidence="10 11" id="KW-0472">Membrane</keyword>
<dbReference type="InterPro" id="IPR004358">
    <property type="entry name" value="Sig_transdc_His_kin-like_C"/>
</dbReference>
<evidence type="ECO:0000256" key="10">
    <source>
        <dbReference type="ARBA" id="ARBA00023136"/>
    </source>
</evidence>
<keyword evidence="7 14" id="KW-0418">Kinase</keyword>
<evidence type="ECO:0000256" key="9">
    <source>
        <dbReference type="ARBA" id="ARBA00023012"/>
    </source>
</evidence>
<gene>
    <name evidence="14" type="ORF">SAMN05444362_106157</name>
</gene>
<keyword evidence="5" id="KW-0808">Transferase</keyword>
<dbReference type="InterPro" id="IPR003660">
    <property type="entry name" value="HAMP_dom"/>
</dbReference>
<proteinExistence type="predicted"/>
<dbReference type="Gene3D" id="3.30.565.10">
    <property type="entry name" value="Histidine kinase-like ATPase, C-terminal domain"/>
    <property type="match status" value="1"/>
</dbReference>
<evidence type="ECO:0000256" key="8">
    <source>
        <dbReference type="ARBA" id="ARBA00022989"/>
    </source>
</evidence>
<dbReference type="Gene3D" id="1.10.287.130">
    <property type="match status" value="1"/>
</dbReference>
<dbReference type="EMBL" id="FQUC01000006">
    <property type="protein sequence ID" value="SHF44732.1"/>
    <property type="molecule type" value="Genomic_DNA"/>
</dbReference>
<dbReference type="PROSITE" id="PS50109">
    <property type="entry name" value="HIS_KIN"/>
    <property type="match status" value="1"/>
</dbReference>
<evidence type="ECO:0000256" key="4">
    <source>
        <dbReference type="ARBA" id="ARBA00022553"/>
    </source>
</evidence>
<accession>A0A1M5BR37</accession>
<evidence type="ECO:0000313" key="14">
    <source>
        <dbReference type="EMBL" id="SHF44732.1"/>
    </source>
</evidence>
<comment type="subcellular location">
    <subcellularLocation>
        <location evidence="2">Membrane</location>
    </subcellularLocation>
</comment>
<dbReference type="SMART" id="SM00388">
    <property type="entry name" value="HisKA"/>
    <property type="match status" value="1"/>
</dbReference>
<dbReference type="Pfam" id="PF00672">
    <property type="entry name" value="HAMP"/>
    <property type="match status" value="1"/>
</dbReference>
<dbReference type="InterPro" id="IPR005467">
    <property type="entry name" value="His_kinase_dom"/>
</dbReference>
<dbReference type="PANTHER" id="PTHR45436">
    <property type="entry name" value="SENSOR HISTIDINE KINASE YKOH"/>
    <property type="match status" value="1"/>
</dbReference>
<organism evidence="14 15">
    <name type="scientific">Dysgonomonas macrotermitis</name>
    <dbReference type="NCBI Taxonomy" id="1346286"/>
    <lineage>
        <taxon>Bacteria</taxon>
        <taxon>Pseudomonadati</taxon>
        <taxon>Bacteroidota</taxon>
        <taxon>Bacteroidia</taxon>
        <taxon>Bacteroidales</taxon>
        <taxon>Dysgonomonadaceae</taxon>
        <taxon>Dysgonomonas</taxon>
    </lineage>
</organism>
<keyword evidence="4" id="KW-0597">Phosphoprotein</keyword>
<evidence type="ECO:0000256" key="2">
    <source>
        <dbReference type="ARBA" id="ARBA00004370"/>
    </source>
</evidence>
<dbReference type="STRING" id="1346286.SAMN05444362_106157"/>
<evidence type="ECO:0000256" key="6">
    <source>
        <dbReference type="ARBA" id="ARBA00022692"/>
    </source>
</evidence>
<feature type="domain" description="HAMP" evidence="13">
    <location>
        <begin position="179"/>
        <end position="232"/>
    </location>
</feature>
<sequence length="463" mass="52965">MKIKTKIALRYSIVTAILMTVFAAIIYFVSAHDRETEFYDDLYKEGVSKANLYFEAKASPEIMHSIYKNNIEYIDEVEIAIYDTKFNLMYHDAKDIDIVKETPELINYIIQSKKNINFYLKQHQVVGFIFHHNNSQYVITAVAYDGYGYAKLHRLTINLIILTFICIILSFALGYFLARRALKPVSEISDRMKDITANNLHLRLLNYNEHDEFGELATSFNKALDIIESSFESQKMFVSNVSHELRTPLAALIGEIDYALLKERTIQDYIKTLQNSKYDASRLIKLVNGLLDLAKASYEESRISMTEIRIDEVVLDARKDVLKADPQYKIDIQLAPLTEDDTALIIEGNEYLLKTAFSNLMENNCKFSENNTSTVKISSEQNAICISFSDTGIGILPEDMENIFKPFYRGKNKEFITGNGIGLALVDKVIKIHKGQIGINSAIGVVTTFYIRFHTRDHHVISE</sequence>
<keyword evidence="9" id="KW-0902">Two-component regulatory system</keyword>
<dbReference type="CDD" id="cd00082">
    <property type="entry name" value="HisKA"/>
    <property type="match status" value="1"/>
</dbReference>
<dbReference type="InterPro" id="IPR036097">
    <property type="entry name" value="HisK_dim/P_sf"/>
</dbReference>
<evidence type="ECO:0000256" key="11">
    <source>
        <dbReference type="SAM" id="Phobius"/>
    </source>
</evidence>
<dbReference type="SMART" id="SM00387">
    <property type="entry name" value="HATPase_c"/>
    <property type="match status" value="1"/>
</dbReference>
<dbReference type="InterPro" id="IPR003594">
    <property type="entry name" value="HATPase_dom"/>
</dbReference>
<evidence type="ECO:0000256" key="7">
    <source>
        <dbReference type="ARBA" id="ARBA00022777"/>
    </source>
</evidence>
<comment type="catalytic activity">
    <reaction evidence="1">
        <text>ATP + protein L-histidine = ADP + protein N-phospho-L-histidine.</text>
        <dbReference type="EC" id="2.7.13.3"/>
    </reaction>
</comment>
<dbReference type="InterPro" id="IPR050428">
    <property type="entry name" value="TCS_sensor_his_kinase"/>
</dbReference>
<dbReference type="SUPFAM" id="SSF47384">
    <property type="entry name" value="Homodimeric domain of signal transducing histidine kinase"/>
    <property type="match status" value="1"/>
</dbReference>
<dbReference type="SUPFAM" id="SSF158472">
    <property type="entry name" value="HAMP domain-like"/>
    <property type="match status" value="1"/>
</dbReference>
<feature type="domain" description="Histidine kinase" evidence="12">
    <location>
        <begin position="240"/>
        <end position="457"/>
    </location>
</feature>
<dbReference type="InterPro" id="IPR003661">
    <property type="entry name" value="HisK_dim/P_dom"/>
</dbReference>
<dbReference type="Pfam" id="PF00512">
    <property type="entry name" value="HisKA"/>
    <property type="match status" value="1"/>
</dbReference>
<dbReference type="PANTHER" id="PTHR45436:SF5">
    <property type="entry name" value="SENSOR HISTIDINE KINASE TRCS"/>
    <property type="match status" value="1"/>
</dbReference>
<dbReference type="SMART" id="SM00304">
    <property type="entry name" value="HAMP"/>
    <property type="match status" value="1"/>
</dbReference>
<dbReference type="InterPro" id="IPR036890">
    <property type="entry name" value="HATPase_C_sf"/>
</dbReference>
<dbReference type="RefSeq" id="WP_062180107.1">
    <property type="nucleotide sequence ID" value="NZ_BBXL01000009.1"/>
</dbReference>
<dbReference type="FunFam" id="1.10.287.130:FF:000001">
    <property type="entry name" value="Two-component sensor histidine kinase"/>
    <property type="match status" value="1"/>
</dbReference>
<keyword evidence="8 11" id="KW-1133">Transmembrane helix</keyword>
<evidence type="ECO:0000256" key="1">
    <source>
        <dbReference type="ARBA" id="ARBA00000085"/>
    </source>
</evidence>
<dbReference type="CDD" id="cd06225">
    <property type="entry name" value="HAMP"/>
    <property type="match status" value="1"/>
</dbReference>
<feature type="transmembrane region" description="Helical" evidence="11">
    <location>
        <begin position="7"/>
        <end position="29"/>
    </location>
</feature>
<name>A0A1M5BR37_9BACT</name>
<dbReference type="Proteomes" id="UP000184480">
    <property type="component" value="Unassembled WGS sequence"/>
</dbReference>
<evidence type="ECO:0000256" key="5">
    <source>
        <dbReference type="ARBA" id="ARBA00022679"/>
    </source>
</evidence>
<dbReference type="Pfam" id="PF02518">
    <property type="entry name" value="HATPase_c"/>
    <property type="match status" value="1"/>
</dbReference>
<dbReference type="Gene3D" id="6.10.340.10">
    <property type="match status" value="1"/>
</dbReference>
<evidence type="ECO:0000256" key="3">
    <source>
        <dbReference type="ARBA" id="ARBA00012438"/>
    </source>
</evidence>
<keyword evidence="6 11" id="KW-0812">Transmembrane</keyword>
<dbReference type="AlphaFoldDB" id="A0A1M5BR37"/>
<evidence type="ECO:0000313" key="15">
    <source>
        <dbReference type="Proteomes" id="UP000184480"/>
    </source>
</evidence>
<feature type="transmembrane region" description="Helical" evidence="11">
    <location>
        <begin position="155"/>
        <end position="178"/>
    </location>
</feature>
<protein>
    <recommendedName>
        <fullName evidence="3">histidine kinase</fullName>
        <ecNumber evidence="3">2.7.13.3</ecNumber>
    </recommendedName>
</protein>